<dbReference type="PROSITE" id="PS50157">
    <property type="entry name" value="ZINC_FINGER_C2H2_2"/>
    <property type="match status" value="7"/>
</dbReference>
<dbReference type="GO" id="GO:0005634">
    <property type="term" value="C:nucleus"/>
    <property type="evidence" value="ECO:0007669"/>
    <property type="project" value="TreeGrafter"/>
</dbReference>
<keyword evidence="8" id="KW-0804">Transcription</keyword>
<dbReference type="eggNOG" id="KOG1721">
    <property type="taxonomic scope" value="Eukaryota"/>
</dbReference>
<dbReference type="SMART" id="SM00355">
    <property type="entry name" value="ZnF_C2H2"/>
    <property type="match status" value="8"/>
</dbReference>
<keyword evidence="4 10" id="KW-0863">Zinc-finger</keyword>
<dbReference type="FunCoup" id="B4KMZ3">
    <property type="interactions" value="229"/>
</dbReference>
<evidence type="ECO:0000256" key="4">
    <source>
        <dbReference type="ARBA" id="ARBA00022771"/>
    </source>
</evidence>
<feature type="domain" description="C2H2-type" evidence="13">
    <location>
        <begin position="784"/>
        <end position="811"/>
    </location>
</feature>
<feature type="region of interest" description="Disordered" evidence="12">
    <location>
        <begin position="389"/>
        <end position="412"/>
    </location>
</feature>
<sequence>MAVEITNTILSLQPAVEAEPLAPQSFHWQLEDYAYFHKCGEITTSPDVQCFGFNCAFCPAICLQFSVFIDHIRGHHMQELRRRYEGADAKTEQTTQTDFNLMIMDMHLEGEPTITGTAAAAAATPTTTTTTTTVLNATPTPVAPTKRTKNPPNWNEAQASMGLPDMDMGLDLASIVQTSALPKTSNNNAALLQLNSTATAAATTALATTTTTAAAAATPAEMDFVYVMENPLPPSPPPSADISRCEQNARLHSIDPFEIFHEVCSSAVAHTHTHTHNNTHTQALAQTHAQAQALAHAHAHANTHTHTQTQANTNTNTYEAAESSGAVSVVAHPRYETRRVAMQRKLRDAEKQTATAAAEQQQQQQQQLQQLQLQLQQQRQHMEQNVLELTPPATPPTPMPPNSPTSSVASSVDLKLRTRRELERNREFVCSLLVAYERSEKLWNPKHPDYKYNAKRSVYNELAAPLQAVFQIPLTGAEVFAVLKELRGRYRRELSKLNSLGDKYKSRLWYFEKMHFLRGVIEAKRAEREAKNESAESEKSSETDSESTTKSAQYREVLSCLIDGFRRQECLWNPQHFDYNNCCKKELYRQISAEVLEELNYEMSGEDCYKELQKLRTRYRKELRMVIKHKGLYLPKLWCYDELEFLQKILQEQIFNKISKKKGVVESYRRTKFIDASSISFELQEDQLQFVEIYRNYPALWDVDHPDFRSNAYRTHALGQMLEELNTTFQRTYTTAELEKTLFELRKDFSAQKRKILTNASDCSSISLLHAKLGQFLEPNLGPFRCDVCSELVKTCDQYKVHRAAHDGTQPFICTLCGKGFQMPCNLTVHIRRHRRDFPYACEQCDKRFATSTEVAIHMRTHTGERPYICDLCGKSFKTWSFFDIHRRTHLNQSSFHCPICDKGFYEKNRFTDHMNAHLNIRKHLCTVCGKTFTTYGNLKKHTELHLAVKKYKCGACGKRFAQFASLRWHRKREHTSEQQQQQQEEEQQLEQEVAVEVEEQSQQYSPTANV</sequence>
<feature type="domain" description="C2H2-type" evidence="13">
    <location>
        <begin position="840"/>
        <end position="867"/>
    </location>
</feature>
<feature type="domain" description="MADF" evidence="14">
    <location>
        <begin position="560"/>
        <end position="651"/>
    </location>
</feature>
<dbReference type="Pfam" id="PF10545">
    <property type="entry name" value="MADF_DNA_bdg"/>
    <property type="match status" value="3"/>
</dbReference>
<dbReference type="InParanoid" id="B4KMZ3"/>
<dbReference type="GO" id="GO:0008270">
    <property type="term" value="F:zinc ion binding"/>
    <property type="evidence" value="ECO:0007669"/>
    <property type="project" value="UniProtKB-KW"/>
</dbReference>
<dbReference type="InterPro" id="IPR036236">
    <property type="entry name" value="Znf_C2H2_sf"/>
</dbReference>
<feature type="region of interest" description="Disordered" evidence="12">
    <location>
        <begin position="972"/>
        <end position="1011"/>
    </location>
</feature>
<dbReference type="PROSITE" id="PS00028">
    <property type="entry name" value="ZINC_FINGER_C2H2_1"/>
    <property type="match status" value="7"/>
</dbReference>
<evidence type="ECO:0000256" key="9">
    <source>
        <dbReference type="ARBA" id="ARBA00023242"/>
    </source>
</evidence>
<keyword evidence="2" id="KW-0479">Metal-binding</keyword>
<feature type="domain" description="MADF" evidence="14">
    <location>
        <begin position="431"/>
        <end position="522"/>
    </location>
</feature>
<organism evidence="15 16">
    <name type="scientific">Drosophila mojavensis</name>
    <name type="common">Fruit fly</name>
    <dbReference type="NCBI Taxonomy" id="7230"/>
    <lineage>
        <taxon>Eukaryota</taxon>
        <taxon>Metazoa</taxon>
        <taxon>Ecdysozoa</taxon>
        <taxon>Arthropoda</taxon>
        <taxon>Hexapoda</taxon>
        <taxon>Insecta</taxon>
        <taxon>Pterygota</taxon>
        <taxon>Neoptera</taxon>
        <taxon>Endopterygota</taxon>
        <taxon>Diptera</taxon>
        <taxon>Brachycera</taxon>
        <taxon>Muscomorpha</taxon>
        <taxon>Ephydroidea</taxon>
        <taxon>Drosophilidae</taxon>
        <taxon>Drosophila</taxon>
    </lineage>
</organism>
<evidence type="ECO:0000256" key="11">
    <source>
        <dbReference type="SAM" id="Coils"/>
    </source>
</evidence>
<gene>
    <name evidence="15" type="primary">Dmoj\GI18797</name>
    <name evidence="15" type="ORF">Dmoj_GI18797</name>
</gene>
<evidence type="ECO:0000313" key="16">
    <source>
        <dbReference type="Proteomes" id="UP000009192"/>
    </source>
</evidence>
<dbReference type="Proteomes" id="UP000009192">
    <property type="component" value="Unassembled WGS sequence"/>
</dbReference>
<dbReference type="PROSITE" id="PS51029">
    <property type="entry name" value="MADF"/>
    <property type="match status" value="3"/>
</dbReference>
<feature type="domain" description="C2H2-type" evidence="13">
    <location>
        <begin position="868"/>
        <end position="895"/>
    </location>
</feature>
<dbReference type="SMART" id="SM00595">
    <property type="entry name" value="MADF"/>
    <property type="match status" value="3"/>
</dbReference>
<protein>
    <submittedName>
        <fullName evidence="15">Uncharacterized protein</fullName>
    </submittedName>
</protein>
<feature type="domain" description="C2H2-type" evidence="13">
    <location>
        <begin position="896"/>
        <end position="923"/>
    </location>
</feature>
<feature type="compositionally biased region" description="Low complexity" evidence="12">
    <location>
        <begin position="278"/>
        <end position="296"/>
    </location>
</feature>
<comment type="subcellular location">
    <subcellularLocation>
        <location evidence="1">Nucleus</location>
    </subcellularLocation>
</comment>
<accession>B4KMZ3</accession>
<dbReference type="PANTHER" id="PTHR16515:SF49">
    <property type="entry name" value="GASTRULA ZINC FINGER PROTEIN XLCGF49.1-LIKE-RELATED"/>
    <property type="match status" value="1"/>
</dbReference>
<feature type="domain" description="C2H2-type" evidence="13">
    <location>
        <begin position="924"/>
        <end position="951"/>
    </location>
</feature>
<evidence type="ECO:0000256" key="10">
    <source>
        <dbReference type="PROSITE-ProRule" id="PRU00042"/>
    </source>
</evidence>
<reference evidence="15 16" key="1">
    <citation type="journal article" date="2007" name="Nature">
        <title>Evolution of genes and genomes on the Drosophila phylogeny.</title>
        <authorList>
            <consortium name="Drosophila 12 Genomes Consortium"/>
            <person name="Clark A.G."/>
            <person name="Eisen M.B."/>
            <person name="Smith D.R."/>
            <person name="Bergman C.M."/>
            <person name="Oliver B."/>
            <person name="Markow T.A."/>
            <person name="Kaufman T.C."/>
            <person name="Kellis M."/>
            <person name="Gelbart W."/>
            <person name="Iyer V.N."/>
            <person name="Pollard D.A."/>
            <person name="Sackton T.B."/>
            <person name="Larracuente A.M."/>
            <person name="Singh N.D."/>
            <person name="Abad J.P."/>
            <person name="Abt D.N."/>
            <person name="Adryan B."/>
            <person name="Aguade M."/>
            <person name="Akashi H."/>
            <person name="Anderson W.W."/>
            <person name="Aquadro C.F."/>
            <person name="Ardell D.H."/>
            <person name="Arguello R."/>
            <person name="Artieri C.G."/>
            <person name="Barbash D.A."/>
            <person name="Barker D."/>
            <person name="Barsanti P."/>
            <person name="Batterham P."/>
            <person name="Batzoglou S."/>
            <person name="Begun D."/>
            <person name="Bhutkar A."/>
            <person name="Blanco E."/>
            <person name="Bosak S.A."/>
            <person name="Bradley R.K."/>
            <person name="Brand A.D."/>
            <person name="Brent M.R."/>
            <person name="Brooks A.N."/>
            <person name="Brown R.H."/>
            <person name="Butlin R.K."/>
            <person name="Caggese C."/>
            <person name="Calvi B.R."/>
            <person name="Bernardo de Carvalho A."/>
            <person name="Caspi A."/>
            <person name="Castrezana S."/>
            <person name="Celniker S.E."/>
            <person name="Chang J.L."/>
            <person name="Chapple C."/>
            <person name="Chatterji S."/>
            <person name="Chinwalla A."/>
            <person name="Civetta A."/>
            <person name="Clifton S.W."/>
            <person name="Comeron J.M."/>
            <person name="Costello J.C."/>
            <person name="Coyne J.A."/>
            <person name="Daub J."/>
            <person name="David R.G."/>
            <person name="Delcher A.L."/>
            <person name="Delehaunty K."/>
            <person name="Do C.B."/>
            <person name="Ebling H."/>
            <person name="Edwards K."/>
            <person name="Eickbush T."/>
            <person name="Evans J.D."/>
            <person name="Filipski A."/>
            <person name="Findeiss S."/>
            <person name="Freyhult E."/>
            <person name="Fulton L."/>
            <person name="Fulton R."/>
            <person name="Garcia A.C."/>
            <person name="Gardiner A."/>
            <person name="Garfield D.A."/>
            <person name="Garvin B.E."/>
            <person name="Gibson G."/>
            <person name="Gilbert D."/>
            <person name="Gnerre S."/>
            <person name="Godfrey J."/>
            <person name="Good R."/>
            <person name="Gotea V."/>
            <person name="Gravely B."/>
            <person name="Greenberg A.J."/>
            <person name="Griffiths-Jones S."/>
            <person name="Gross S."/>
            <person name="Guigo R."/>
            <person name="Gustafson E.A."/>
            <person name="Haerty W."/>
            <person name="Hahn M.W."/>
            <person name="Halligan D.L."/>
            <person name="Halpern A.L."/>
            <person name="Halter G.M."/>
            <person name="Han M.V."/>
            <person name="Heger A."/>
            <person name="Hillier L."/>
            <person name="Hinrichs A.S."/>
            <person name="Holmes I."/>
            <person name="Hoskins R.A."/>
            <person name="Hubisz M.J."/>
            <person name="Hultmark D."/>
            <person name="Huntley M.A."/>
            <person name="Jaffe D.B."/>
            <person name="Jagadeeshan S."/>
            <person name="Jeck W.R."/>
            <person name="Johnson J."/>
            <person name="Jones C.D."/>
            <person name="Jordan W.C."/>
            <person name="Karpen G.H."/>
            <person name="Kataoka E."/>
            <person name="Keightley P.D."/>
            <person name="Kheradpour P."/>
            <person name="Kirkness E.F."/>
            <person name="Koerich L.B."/>
            <person name="Kristiansen K."/>
            <person name="Kudrna D."/>
            <person name="Kulathinal R.J."/>
            <person name="Kumar S."/>
            <person name="Kwok R."/>
            <person name="Lander E."/>
            <person name="Langley C.H."/>
            <person name="Lapoint R."/>
            <person name="Lazzaro B.P."/>
            <person name="Lee S.J."/>
            <person name="Levesque L."/>
            <person name="Li R."/>
            <person name="Lin C.F."/>
            <person name="Lin M.F."/>
            <person name="Lindblad-Toh K."/>
            <person name="Llopart A."/>
            <person name="Long M."/>
            <person name="Low L."/>
            <person name="Lozovsky E."/>
            <person name="Lu J."/>
            <person name="Luo M."/>
            <person name="Machado C.A."/>
            <person name="Makalowski W."/>
            <person name="Marzo M."/>
            <person name="Matsuda M."/>
            <person name="Matzkin L."/>
            <person name="McAllister B."/>
            <person name="McBride C.S."/>
            <person name="McKernan B."/>
            <person name="McKernan K."/>
            <person name="Mendez-Lago M."/>
            <person name="Minx P."/>
            <person name="Mollenhauer M.U."/>
            <person name="Montooth K."/>
            <person name="Mount S.M."/>
            <person name="Mu X."/>
            <person name="Myers E."/>
            <person name="Negre B."/>
            <person name="Newfeld S."/>
            <person name="Nielsen R."/>
            <person name="Noor M.A."/>
            <person name="O'Grady P."/>
            <person name="Pachter L."/>
            <person name="Papaceit M."/>
            <person name="Parisi M.J."/>
            <person name="Parisi M."/>
            <person name="Parts L."/>
            <person name="Pedersen J.S."/>
            <person name="Pesole G."/>
            <person name="Phillippy A.M."/>
            <person name="Ponting C.P."/>
            <person name="Pop M."/>
            <person name="Porcelli D."/>
            <person name="Powell J.R."/>
            <person name="Prohaska S."/>
            <person name="Pruitt K."/>
            <person name="Puig M."/>
            <person name="Quesneville H."/>
            <person name="Ram K.R."/>
            <person name="Rand D."/>
            <person name="Rasmussen M.D."/>
            <person name="Reed L.K."/>
            <person name="Reenan R."/>
            <person name="Reily A."/>
            <person name="Remington K.A."/>
            <person name="Rieger T.T."/>
            <person name="Ritchie M.G."/>
            <person name="Robin C."/>
            <person name="Rogers Y.H."/>
            <person name="Rohde C."/>
            <person name="Rozas J."/>
            <person name="Rubenfield M.J."/>
            <person name="Ruiz A."/>
            <person name="Russo S."/>
            <person name="Salzberg S.L."/>
            <person name="Sanchez-Gracia A."/>
            <person name="Saranga D.J."/>
            <person name="Sato H."/>
            <person name="Schaeffer S.W."/>
            <person name="Schatz M.C."/>
            <person name="Schlenke T."/>
            <person name="Schwartz R."/>
            <person name="Segarra C."/>
            <person name="Singh R.S."/>
            <person name="Sirot L."/>
            <person name="Sirota M."/>
            <person name="Sisneros N.B."/>
            <person name="Smith C.D."/>
            <person name="Smith T.F."/>
            <person name="Spieth J."/>
            <person name="Stage D.E."/>
            <person name="Stark A."/>
            <person name="Stephan W."/>
            <person name="Strausberg R.L."/>
            <person name="Strempel S."/>
            <person name="Sturgill D."/>
            <person name="Sutton G."/>
            <person name="Sutton G.G."/>
            <person name="Tao W."/>
            <person name="Teichmann S."/>
            <person name="Tobari Y.N."/>
            <person name="Tomimura Y."/>
            <person name="Tsolas J.M."/>
            <person name="Valente V.L."/>
            <person name="Venter E."/>
            <person name="Venter J.C."/>
            <person name="Vicario S."/>
            <person name="Vieira F.G."/>
            <person name="Vilella A.J."/>
            <person name="Villasante A."/>
            <person name="Walenz B."/>
            <person name="Wang J."/>
            <person name="Wasserman M."/>
            <person name="Watts T."/>
            <person name="Wilson D."/>
            <person name="Wilson R.K."/>
            <person name="Wing R.A."/>
            <person name="Wolfner M.F."/>
            <person name="Wong A."/>
            <person name="Wong G.K."/>
            <person name="Wu C.I."/>
            <person name="Wu G."/>
            <person name="Yamamoto D."/>
            <person name="Yang H.P."/>
            <person name="Yang S.P."/>
            <person name="Yorke J.A."/>
            <person name="Yoshida K."/>
            <person name="Zdobnov E."/>
            <person name="Zhang P."/>
            <person name="Zhang Y."/>
            <person name="Zimin A.V."/>
            <person name="Baldwin J."/>
            <person name="Abdouelleil A."/>
            <person name="Abdulkadir J."/>
            <person name="Abebe A."/>
            <person name="Abera B."/>
            <person name="Abreu J."/>
            <person name="Acer S.C."/>
            <person name="Aftuck L."/>
            <person name="Alexander A."/>
            <person name="An P."/>
            <person name="Anderson E."/>
            <person name="Anderson S."/>
            <person name="Arachi H."/>
            <person name="Azer M."/>
            <person name="Bachantsang P."/>
            <person name="Barry A."/>
            <person name="Bayul T."/>
            <person name="Berlin A."/>
            <person name="Bessette D."/>
            <person name="Bloom T."/>
            <person name="Blye J."/>
            <person name="Boguslavskiy L."/>
            <person name="Bonnet C."/>
            <person name="Boukhgalter B."/>
            <person name="Bourzgui I."/>
            <person name="Brown A."/>
            <person name="Cahill P."/>
            <person name="Channer S."/>
            <person name="Cheshatsang Y."/>
            <person name="Chuda L."/>
            <person name="Citroen M."/>
            <person name="Collymore A."/>
            <person name="Cooke P."/>
            <person name="Costello M."/>
            <person name="D'Aco K."/>
            <person name="Daza R."/>
            <person name="De Haan G."/>
            <person name="DeGray S."/>
            <person name="DeMaso C."/>
            <person name="Dhargay N."/>
            <person name="Dooley K."/>
            <person name="Dooley E."/>
            <person name="Doricent M."/>
            <person name="Dorje P."/>
            <person name="Dorjee K."/>
            <person name="Dupes A."/>
            <person name="Elong R."/>
            <person name="Falk J."/>
            <person name="Farina A."/>
            <person name="Faro S."/>
            <person name="Ferguson D."/>
            <person name="Fisher S."/>
            <person name="Foley C.D."/>
            <person name="Franke A."/>
            <person name="Friedrich D."/>
            <person name="Gadbois L."/>
            <person name="Gearin G."/>
            <person name="Gearin C.R."/>
            <person name="Giannoukos G."/>
            <person name="Goode T."/>
            <person name="Graham J."/>
            <person name="Grandbois E."/>
            <person name="Grewal S."/>
            <person name="Gyaltsen K."/>
            <person name="Hafez N."/>
            <person name="Hagos B."/>
            <person name="Hall J."/>
            <person name="Henson C."/>
            <person name="Hollinger A."/>
            <person name="Honan T."/>
            <person name="Huard M.D."/>
            <person name="Hughes L."/>
            <person name="Hurhula B."/>
            <person name="Husby M.E."/>
            <person name="Kamat A."/>
            <person name="Kanga B."/>
            <person name="Kashin S."/>
            <person name="Khazanovich D."/>
            <person name="Kisner P."/>
            <person name="Lance K."/>
            <person name="Lara M."/>
            <person name="Lee W."/>
            <person name="Lennon N."/>
            <person name="Letendre F."/>
            <person name="LeVine R."/>
            <person name="Lipovsky A."/>
            <person name="Liu X."/>
            <person name="Liu J."/>
            <person name="Liu S."/>
            <person name="Lokyitsang T."/>
            <person name="Lokyitsang Y."/>
            <person name="Lubonja R."/>
            <person name="Lui A."/>
            <person name="MacDonald P."/>
            <person name="Magnisalis V."/>
            <person name="Maru K."/>
            <person name="Matthews C."/>
            <person name="McCusker W."/>
            <person name="McDonough S."/>
            <person name="Mehta T."/>
            <person name="Meldrim J."/>
            <person name="Meneus L."/>
            <person name="Mihai O."/>
            <person name="Mihalev A."/>
            <person name="Mihova T."/>
            <person name="Mittelman R."/>
            <person name="Mlenga V."/>
            <person name="Montmayeur A."/>
            <person name="Mulrain L."/>
            <person name="Navidi A."/>
            <person name="Naylor J."/>
            <person name="Negash T."/>
            <person name="Nguyen T."/>
            <person name="Nguyen N."/>
            <person name="Nicol R."/>
            <person name="Norbu C."/>
            <person name="Norbu N."/>
            <person name="Novod N."/>
            <person name="O'Neill B."/>
            <person name="Osman S."/>
            <person name="Markiewicz E."/>
            <person name="Oyono O.L."/>
            <person name="Patti C."/>
            <person name="Phunkhang P."/>
            <person name="Pierre F."/>
            <person name="Priest M."/>
            <person name="Raghuraman S."/>
            <person name="Rege F."/>
            <person name="Reyes R."/>
            <person name="Rise C."/>
            <person name="Rogov P."/>
            <person name="Ross K."/>
            <person name="Ryan E."/>
            <person name="Settipalli S."/>
            <person name="Shea T."/>
            <person name="Sherpa N."/>
            <person name="Shi L."/>
            <person name="Shih D."/>
            <person name="Sparrow T."/>
            <person name="Spaulding J."/>
            <person name="Stalker J."/>
            <person name="Stange-Thomann N."/>
            <person name="Stavropoulos S."/>
            <person name="Stone C."/>
            <person name="Strader C."/>
            <person name="Tesfaye S."/>
            <person name="Thomson T."/>
            <person name="Thoulutsang Y."/>
            <person name="Thoulutsang D."/>
            <person name="Topham K."/>
            <person name="Topping I."/>
            <person name="Tsamla T."/>
            <person name="Vassiliev H."/>
            <person name="Vo A."/>
            <person name="Wangchuk T."/>
            <person name="Wangdi T."/>
            <person name="Weiand M."/>
            <person name="Wilkinson J."/>
            <person name="Wilson A."/>
            <person name="Yadav S."/>
            <person name="Young G."/>
            <person name="Yu Q."/>
            <person name="Zembek L."/>
            <person name="Zhong D."/>
            <person name="Zimmer A."/>
            <person name="Zwirko Z."/>
            <person name="Jaffe D.B."/>
            <person name="Alvarez P."/>
            <person name="Brockman W."/>
            <person name="Butler J."/>
            <person name="Chin C."/>
            <person name="Gnerre S."/>
            <person name="Grabherr M."/>
            <person name="Kleber M."/>
            <person name="Mauceli E."/>
            <person name="MacCallum I."/>
        </authorList>
    </citation>
    <scope>NUCLEOTIDE SEQUENCE [LARGE SCALE GENOMIC DNA]</scope>
    <source>
        <strain evidence="16">Tucson 15081-1352.22</strain>
    </source>
</reference>
<feature type="coiled-coil region" evidence="11">
    <location>
        <begin position="346"/>
        <end position="388"/>
    </location>
</feature>
<dbReference type="AlphaFoldDB" id="B4KMZ3"/>
<dbReference type="EMBL" id="CH933808">
    <property type="protein sequence ID" value="EDW09915.2"/>
    <property type="molecule type" value="Genomic_DNA"/>
</dbReference>
<evidence type="ECO:0000256" key="8">
    <source>
        <dbReference type="ARBA" id="ARBA00023163"/>
    </source>
</evidence>
<keyword evidence="7" id="KW-0238">DNA-binding</keyword>
<dbReference type="FunFam" id="3.30.160.60:FF:002336">
    <property type="entry name" value="Regular, isoform C"/>
    <property type="match status" value="1"/>
</dbReference>
<evidence type="ECO:0000256" key="7">
    <source>
        <dbReference type="ARBA" id="ARBA00023125"/>
    </source>
</evidence>
<keyword evidence="3" id="KW-0677">Repeat</keyword>
<dbReference type="KEGG" id="dmo:Dmoj_GI18797"/>
<dbReference type="Pfam" id="PF00096">
    <property type="entry name" value="zf-C2H2"/>
    <property type="match status" value="5"/>
</dbReference>
<dbReference type="FunFam" id="3.30.160.60:FF:002382">
    <property type="entry name" value="Regular, isoform C"/>
    <property type="match status" value="1"/>
</dbReference>
<dbReference type="InterPro" id="IPR006578">
    <property type="entry name" value="MADF-dom"/>
</dbReference>
<dbReference type="HOGENOM" id="CLU_013034_0_0_1"/>
<feature type="domain" description="MADF" evidence="14">
    <location>
        <begin position="689"/>
        <end position="782"/>
    </location>
</feature>
<dbReference type="Gene3D" id="3.30.160.60">
    <property type="entry name" value="Classic Zinc Finger"/>
    <property type="match status" value="5"/>
</dbReference>
<dbReference type="GO" id="GO:0010468">
    <property type="term" value="P:regulation of gene expression"/>
    <property type="evidence" value="ECO:0007669"/>
    <property type="project" value="TreeGrafter"/>
</dbReference>
<evidence type="ECO:0000259" key="13">
    <source>
        <dbReference type="PROSITE" id="PS50157"/>
    </source>
</evidence>
<feature type="compositionally biased region" description="Pro residues" evidence="12">
    <location>
        <begin position="392"/>
        <end position="403"/>
    </location>
</feature>
<evidence type="ECO:0000256" key="12">
    <source>
        <dbReference type="SAM" id="MobiDB-lite"/>
    </source>
</evidence>
<feature type="compositionally biased region" description="Acidic residues" evidence="12">
    <location>
        <begin position="984"/>
        <end position="1000"/>
    </location>
</feature>
<keyword evidence="16" id="KW-1185">Reference proteome</keyword>
<keyword evidence="11" id="KW-0175">Coiled coil</keyword>
<evidence type="ECO:0000256" key="2">
    <source>
        <dbReference type="ARBA" id="ARBA00022723"/>
    </source>
</evidence>
<dbReference type="PANTHER" id="PTHR16515">
    <property type="entry name" value="PR DOMAIN ZINC FINGER PROTEIN"/>
    <property type="match status" value="1"/>
</dbReference>
<proteinExistence type="predicted"/>
<dbReference type="OrthoDB" id="3437960at2759"/>
<evidence type="ECO:0000256" key="3">
    <source>
        <dbReference type="ARBA" id="ARBA00022737"/>
    </source>
</evidence>
<dbReference type="SUPFAM" id="SSF57667">
    <property type="entry name" value="beta-beta-alpha zinc fingers"/>
    <property type="match status" value="4"/>
</dbReference>
<evidence type="ECO:0000256" key="6">
    <source>
        <dbReference type="ARBA" id="ARBA00023015"/>
    </source>
</evidence>
<dbReference type="InterPro" id="IPR050331">
    <property type="entry name" value="Zinc_finger"/>
</dbReference>
<evidence type="ECO:0000259" key="14">
    <source>
        <dbReference type="PROSITE" id="PS51029"/>
    </source>
</evidence>
<keyword evidence="9" id="KW-0539">Nucleus</keyword>
<dbReference type="InterPro" id="IPR013087">
    <property type="entry name" value="Znf_C2H2_type"/>
</dbReference>
<evidence type="ECO:0000313" key="15">
    <source>
        <dbReference type="EMBL" id="EDW09915.2"/>
    </source>
</evidence>
<evidence type="ECO:0000256" key="5">
    <source>
        <dbReference type="ARBA" id="ARBA00022833"/>
    </source>
</evidence>
<feature type="region of interest" description="Disordered" evidence="12">
    <location>
        <begin position="528"/>
        <end position="550"/>
    </location>
</feature>
<feature type="domain" description="C2H2-type" evidence="13">
    <location>
        <begin position="812"/>
        <end position="839"/>
    </location>
</feature>
<keyword evidence="6" id="KW-0805">Transcription regulation</keyword>
<feature type="domain" description="C2H2-type" evidence="13">
    <location>
        <begin position="952"/>
        <end position="980"/>
    </location>
</feature>
<feature type="region of interest" description="Disordered" evidence="12">
    <location>
        <begin position="274"/>
        <end position="309"/>
    </location>
</feature>
<keyword evidence="5" id="KW-0862">Zinc</keyword>
<feature type="compositionally biased region" description="Basic and acidic residues" evidence="12">
    <location>
        <begin position="528"/>
        <end position="542"/>
    </location>
</feature>
<dbReference type="SMR" id="B4KMZ3"/>
<evidence type="ECO:0000256" key="1">
    <source>
        <dbReference type="ARBA" id="ARBA00004123"/>
    </source>
</evidence>
<name>B4KMZ3_DROMO</name>